<evidence type="ECO:0000256" key="1">
    <source>
        <dbReference type="SAM" id="MobiDB-lite"/>
    </source>
</evidence>
<feature type="compositionally biased region" description="Polar residues" evidence="1">
    <location>
        <begin position="99"/>
        <end position="123"/>
    </location>
</feature>
<feature type="compositionally biased region" description="Polar residues" evidence="1">
    <location>
        <begin position="47"/>
        <end position="60"/>
    </location>
</feature>
<feature type="compositionally biased region" description="Basic and acidic residues" evidence="1">
    <location>
        <begin position="233"/>
        <end position="246"/>
    </location>
</feature>
<evidence type="ECO:0000313" key="3">
    <source>
        <dbReference type="Proteomes" id="UP000297814"/>
    </source>
</evidence>
<feature type="compositionally biased region" description="Pro residues" evidence="1">
    <location>
        <begin position="281"/>
        <end position="301"/>
    </location>
</feature>
<dbReference type="AlphaFoldDB" id="A0A4Z1G5C3"/>
<feature type="compositionally biased region" description="Pro residues" evidence="1">
    <location>
        <begin position="320"/>
        <end position="340"/>
    </location>
</feature>
<organism evidence="2 3">
    <name type="scientific">Botrytis hyacinthi</name>
    <dbReference type="NCBI Taxonomy" id="278943"/>
    <lineage>
        <taxon>Eukaryota</taxon>
        <taxon>Fungi</taxon>
        <taxon>Dikarya</taxon>
        <taxon>Ascomycota</taxon>
        <taxon>Pezizomycotina</taxon>
        <taxon>Leotiomycetes</taxon>
        <taxon>Helotiales</taxon>
        <taxon>Sclerotiniaceae</taxon>
        <taxon>Botrytis</taxon>
    </lineage>
</organism>
<feature type="compositionally biased region" description="Low complexity" evidence="1">
    <location>
        <begin position="216"/>
        <end position="232"/>
    </location>
</feature>
<accession>A0A4Z1G5C3</accession>
<name>A0A4Z1G5C3_9HELO</name>
<comment type="caution">
    <text evidence="2">The sequence shown here is derived from an EMBL/GenBank/DDBJ whole genome shotgun (WGS) entry which is preliminary data.</text>
</comment>
<evidence type="ECO:0000313" key="2">
    <source>
        <dbReference type="EMBL" id="TGO32184.1"/>
    </source>
</evidence>
<protein>
    <submittedName>
        <fullName evidence="2">Uncharacterized protein</fullName>
    </submittedName>
</protein>
<keyword evidence="3" id="KW-1185">Reference proteome</keyword>
<dbReference type="Proteomes" id="UP000297814">
    <property type="component" value="Unassembled WGS sequence"/>
</dbReference>
<feature type="region of interest" description="Disordered" evidence="1">
    <location>
        <begin position="1"/>
        <end position="156"/>
    </location>
</feature>
<reference evidence="2 3" key="1">
    <citation type="submission" date="2017-12" db="EMBL/GenBank/DDBJ databases">
        <title>Comparative genomics of Botrytis spp.</title>
        <authorList>
            <person name="Valero-Jimenez C.A."/>
            <person name="Tapia P."/>
            <person name="Veloso J."/>
            <person name="Silva-Moreno E."/>
            <person name="Staats M."/>
            <person name="Valdes J.H."/>
            <person name="Van Kan J.A.L."/>
        </authorList>
    </citation>
    <scope>NUCLEOTIDE SEQUENCE [LARGE SCALE GENOMIC DNA]</scope>
    <source>
        <strain evidence="2 3">Bh0001</strain>
    </source>
</reference>
<sequence length="399" mass="44919">MSTVEESFRPKGGDYPKSTQSAASSVSNPRSKSSTHRSSKRTTSRRQLTPQDPKTQTANTIVDDYNKKRRPGATSTYAQSSSGSVASSKPSRLTRLFNEFSNSNKGSSSQHRSPRSTRSSSKAPASVRASECGPVAPSHARLQRLSGASEYPNDQNARIESWRQAVVPYEHEQQALVPFKQPRNSASTIQPPRPDNRVVLFKPSVALKHHAKSRSEYSQSSSGRSSRSSRATSIDENRSERQERPRPRQSSHRFNIRTQRPPPPPPPHLPPQFQGPRAPYQAPPEPTSAPRYPQKPPPLHRPGPHDGFCTPPSHTEHPQRPPPSLSCPPPTYLPHTPIYPPQDEISEFEREKLVTTQRLVEATVRLHVEMERHNDNVDDMRYRTSVYYPRFPFLPTYNI</sequence>
<dbReference type="EMBL" id="PQXK01000342">
    <property type="protein sequence ID" value="TGO32184.1"/>
    <property type="molecule type" value="Genomic_DNA"/>
</dbReference>
<feature type="region of interest" description="Disordered" evidence="1">
    <location>
        <begin position="173"/>
        <end position="340"/>
    </location>
</feature>
<feature type="compositionally biased region" description="Polar residues" evidence="1">
    <location>
        <begin position="17"/>
        <end position="29"/>
    </location>
</feature>
<feature type="compositionally biased region" description="Pro residues" evidence="1">
    <location>
        <begin position="260"/>
        <end position="270"/>
    </location>
</feature>
<proteinExistence type="predicted"/>
<feature type="compositionally biased region" description="Basic and acidic residues" evidence="1">
    <location>
        <begin position="1"/>
        <end position="14"/>
    </location>
</feature>
<feature type="compositionally biased region" description="Basic residues" evidence="1">
    <location>
        <begin position="33"/>
        <end position="44"/>
    </location>
</feature>
<gene>
    <name evidence="2" type="ORF">BHYA_0342g00030</name>
</gene>
<feature type="compositionally biased region" description="Low complexity" evidence="1">
    <location>
        <begin position="73"/>
        <end position="91"/>
    </location>
</feature>